<comment type="catalytic activity">
    <reaction evidence="12">
        <text>adenylyl-molybdopterin + molybdate = Mo-molybdopterin + AMP + H(+)</text>
        <dbReference type="Rhea" id="RHEA:35047"/>
        <dbReference type="ChEBI" id="CHEBI:15378"/>
        <dbReference type="ChEBI" id="CHEBI:36264"/>
        <dbReference type="ChEBI" id="CHEBI:62727"/>
        <dbReference type="ChEBI" id="CHEBI:71302"/>
        <dbReference type="ChEBI" id="CHEBI:456215"/>
        <dbReference type="EC" id="2.10.1.1"/>
    </reaction>
</comment>
<dbReference type="PANTHER" id="PTHR10192:SF5">
    <property type="entry name" value="GEPHYRIN"/>
    <property type="match status" value="1"/>
</dbReference>
<evidence type="ECO:0000256" key="9">
    <source>
        <dbReference type="ARBA" id="ARBA00022723"/>
    </source>
</evidence>
<dbReference type="InterPro" id="IPR008284">
    <property type="entry name" value="MoCF_biosynth_CS"/>
</dbReference>
<evidence type="ECO:0000256" key="2">
    <source>
        <dbReference type="ARBA" id="ARBA00002901"/>
    </source>
</evidence>
<dbReference type="NCBIfam" id="TIGR00177">
    <property type="entry name" value="molyb_syn"/>
    <property type="match status" value="1"/>
</dbReference>
<accession>A0A1M5XQ26</accession>
<dbReference type="PANTHER" id="PTHR10192">
    <property type="entry name" value="MOLYBDOPTERIN BIOSYNTHESIS PROTEIN"/>
    <property type="match status" value="1"/>
</dbReference>
<proteinExistence type="inferred from homology"/>
<evidence type="ECO:0000256" key="8">
    <source>
        <dbReference type="ARBA" id="ARBA00022679"/>
    </source>
</evidence>
<evidence type="ECO:0000256" key="10">
    <source>
        <dbReference type="ARBA" id="ARBA00022842"/>
    </source>
</evidence>
<gene>
    <name evidence="15" type="ORF">SAMN02745129_3597</name>
</gene>
<dbReference type="STRING" id="299255.SAMN02745129_3597"/>
<dbReference type="SUPFAM" id="SSF63867">
    <property type="entry name" value="MoeA C-terminal domain-like"/>
    <property type="match status" value="1"/>
</dbReference>
<dbReference type="PROSITE" id="PS01079">
    <property type="entry name" value="MOCF_BIOSYNTHESIS_2"/>
    <property type="match status" value="1"/>
</dbReference>
<dbReference type="AlphaFoldDB" id="A0A1M5XQ26"/>
<name>A0A1M5XQ26_9GAMM</name>
<comment type="cofactor">
    <cofactor evidence="1 13">
        <name>Mg(2+)</name>
        <dbReference type="ChEBI" id="CHEBI:18420"/>
    </cofactor>
</comment>
<keyword evidence="7 13" id="KW-0500">Molybdenum</keyword>
<dbReference type="Pfam" id="PF00994">
    <property type="entry name" value="MoCF_biosynth"/>
    <property type="match status" value="1"/>
</dbReference>
<dbReference type="InterPro" id="IPR038987">
    <property type="entry name" value="MoeA-like"/>
</dbReference>
<dbReference type="EMBL" id="FQXG01000006">
    <property type="protein sequence ID" value="SHI01900.1"/>
    <property type="molecule type" value="Genomic_DNA"/>
</dbReference>
<comment type="similarity">
    <text evidence="4 13">Belongs to the MoeA family.</text>
</comment>
<dbReference type="InterPro" id="IPR036135">
    <property type="entry name" value="MoeA_linker/N_sf"/>
</dbReference>
<keyword evidence="10 13" id="KW-0460">Magnesium</keyword>
<dbReference type="SMART" id="SM00852">
    <property type="entry name" value="MoCF_biosynth"/>
    <property type="match status" value="1"/>
</dbReference>
<dbReference type="Proteomes" id="UP000184268">
    <property type="component" value="Unassembled WGS sequence"/>
</dbReference>
<organism evidence="15 16">
    <name type="scientific">Ferrimonas marina</name>
    <dbReference type="NCBI Taxonomy" id="299255"/>
    <lineage>
        <taxon>Bacteria</taxon>
        <taxon>Pseudomonadati</taxon>
        <taxon>Pseudomonadota</taxon>
        <taxon>Gammaproteobacteria</taxon>
        <taxon>Alteromonadales</taxon>
        <taxon>Ferrimonadaceae</taxon>
        <taxon>Ferrimonas</taxon>
    </lineage>
</organism>
<dbReference type="FunFam" id="3.40.980.10:FF:000004">
    <property type="entry name" value="Molybdopterin molybdenumtransferase"/>
    <property type="match status" value="1"/>
</dbReference>
<dbReference type="GO" id="GO:0046872">
    <property type="term" value="F:metal ion binding"/>
    <property type="evidence" value="ECO:0007669"/>
    <property type="project" value="UniProtKB-UniRule"/>
</dbReference>
<dbReference type="Pfam" id="PF03453">
    <property type="entry name" value="MoeA_N"/>
    <property type="match status" value="1"/>
</dbReference>
<dbReference type="InterPro" id="IPR036688">
    <property type="entry name" value="MoeA_C_domain_IV_sf"/>
</dbReference>
<dbReference type="FunFam" id="2.40.340.10:FF:000003">
    <property type="entry name" value="Molybdopterin molybdenumtransferase"/>
    <property type="match status" value="1"/>
</dbReference>
<dbReference type="SUPFAM" id="SSF63882">
    <property type="entry name" value="MoeA N-terminal region -like"/>
    <property type="match status" value="1"/>
</dbReference>
<dbReference type="InterPro" id="IPR005111">
    <property type="entry name" value="MoeA_C_domain_IV"/>
</dbReference>
<dbReference type="GO" id="GO:0006777">
    <property type="term" value="P:Mo-molybdopterin cofactor biosynthetic process"/>
    <property type="evidence" value="ECO:0007669"/>
    <property type="project" value="UniProtKB-UniRule"/>
</dbReference>
<dbReference type="InterPro" id="IPR005110">
    <property type="entry name" value="MoeA_linker/N"/>
</dbReference>
<dbReference type="InterPro" id="IPR001453">
    <property type="entry name" value="MoaB/Mog_dom"/>
</dbReference>
<evidence type="ECO:0000313" key="16">
    <source>
        <dbReference type="Proteomes" id="UP000184268"/>
    </source>
</evidence>
<evidence type="ECO:0000259" key="14">
    <source>
        <dbReference type="SMART" id="SM00852"/>
    </source>
</evidence>
<evidence type="ECO:0000256" key="13">
    <source>
        <dbReference type="RuleBase" id="RU365090"/>
    </source>
</evidence>
<dbReference type="Gene3D" id="3.90.105.10">
    <property type="entry name" value="Molybdopterin biosynthesis moea protein, domain 2"/>
    <property type="match status" value="1"/>
</dbReference>
<evidence type="ECO:0000256" key="11">
    <source>
        <dbReference type="ARBA" id="ARBA00023150"/>
    </source>
</evidence>
<evidence type="ECO:0000256" key="6">
    <source>
        <dbReference type="ARBA" id="ARBA00021108"/>
    </source>
</evidence>
<dbReference type="Gene3D" id="2.40.340.10">
    <property type="entry name" value="MoeA, C-terminal, domain IV"/>
    <property type="match status" value="1"/>
</dbReference>
<evidence type="ECO:0000256" key="5">
    <source>
        <dbReference type="ARBA" id="ARBA00013269"/>
    </source>
</evidence>
<protein>
    <recommendedName>
        <fullName evidence="6 13">Molybdopterin molybdenumtransferase</fullName>
        <ecNumber evidence="5 13">2.10.1.1</ecNumber>
    </recommendedName>
</protein>
<dbReference type="Gene3D" id="3.40.980.10">
    <property type="entry name" value="MoaB/Mog-like domain"/>
    <property type="match status" value="1"/>
</dbReference>
<evidence type="ECO:0000256" key="4">
    <source>
        <dbReference type="ARBA" id="ARBA00010763"/>
    </source>
</evidence>
<evidence type="ECO:0000256" key="7">
    <source>
        <dbReference type="ARBA" id="ARBA00022505"/>
    </source>
</evidence>
<dbReference type="SUPFAM" id="SSF53218">
    <property type="entry name" value="Molybdenum cofactor biosynthesis proteins"/>
    <property type="match status" value="1"/>
</dbReference>
<dbReference type="InterPro" id="IPR036425">
    <property type="entry name" value="MoaB/Mog-like_dom_sf"/>
</dbReference>
<keyword evidence="16" id="KW-1185">Reference proteome</keyword>
<dbReference type="EC" id="2.10.1.1" evidence="5 13"/>
<reference evidence="15 16" key="1">
    <citation type="submission" date="2016-11" db="EMBL/GenBank/DDBJ databases">
        <authorList>
            <person name="Jaros S."/>
            <person name="Januszkiewicz K."/>
            <person name="Wedrychowicz H."/>
        </authorList>
    </citation>
    <scope>NUCLEOTIDE SEQUENCE [LARGE SCALE GENOMIC DNA]</scope>
    <source>
        <strain evidence="15 16">DSM 16917</strain>
    </source>
</reference>
<evidence type="ECO:0000256" key="12">
    <source>
        <dbReference type="ARBA" id="ARBA00047317"/>
    </source>
</evidence>
<dbReference type="Gene3D" id="2.170.190.11">
    <property type="entry name" value="Molybdopterin biosynthesis moea protein, domain 3"/>
    <property type="match status" value="1"/>
</dbReference>
<dbReference type="UniPathway" id="UPA00344"/>
<comment type="function">
    <text evidence="2 13">Catalyzes the insertion of molybdate into adenylated molybdopterin with the concomitant release of AMP.</text>
</comment>
<evidence type="ECO:0000256" key="3">
    <source>
        <dbReference type="ARBA" id="ARBA00005046"/>
    </source>
</evidence>
<keyword evidence="9 13" id="KW-0479">Metal-binding</keyword>
<sequence>MSHDCCSQPGLMLPAQALEKMFAQVPPRSDKTWVPLEAAAGRVLAEDIVAALDLPPFANSAMDGYAVRAEEVSPDQPLTVVGTAFAGVPFEGEIGPHQCVRIMTGGLLPDGMDSIVMQEQAERDEDQVRFAEPVRQGQFVRARGSELTAGTPVLSRGTRIGGAEIGVLATVGIAQVPVYPKLKVALFSTGDELKPPGTELAPGEIYDSNRHALRTMLNTLHAEVIDLGVIPDDLDAVRAAFHEADRQADMVITSGGVSVGEADFIKVVLDELGQINFWKLAIKPGKPFAFGQLPNSWFCGLPGNPVSSMVTGYQLVQPLLAHLGGEHYRPALTLQAKLQTPLRKGPGRQEYQRGVLQQSDSGELVVSATGAQGSDMTTSMSRANCFIVLPQDCAGVAEGEWVTVEPFNASLNGRLGGGL</sequence>
<evidence type="ECO:0000313" key="15">
    <source>
        <dbReference type="EMBL" id="SHI01900.1"/>
    </source>
</evidence>
<feature type="domain" description="MoaB/Mog" evidence="14">
    <location>
        <begin position="185"/>
        <end position="322"/>
    </location>
</feature>
<keyword evidence="8 13" id="KW-0808">Transferase</keyword>
<evidence type="ECO:0000256" key="1">
    <source>
        <dbReference type="ARBA" id="ARBA00001946"/>
    </source>
</evidence>
<dbReference type="CDD" id="cd00887">
    <property type="entry name" value="MoeA"/>
    <property type="match status" value="1"/>
</dbReference>
<dbReference type="Pfam" id="PF03454">
    <property type="entry name" value="MoeA_C"/>
    <property type="match status" value="1"/>
</dbReference>
<dbReference type="GO" id="GO:0061599">
    <property type="term" value="F:molybdopterin molybdotransferase activity"/>
    <property type="evidence" value="ECO:0007669"/>
    <property type="project" value="UniProtKB-UniRule"/>
</dbReference>
<dbReference type="NCBIfam" id="NF045515">
    <property type="entry name" value="Glp_gephyrin"/>
    <property type="match status" value="1"/>
</dbReference>
<dbReference type="GO" id="GO:0005829">
    <property type="term" value="C:cytosol"/>
    <property type="evidence" value="ECO:0007669"/>
    <property type="project" value="TreeGrafter"/>
</dbReference>
<keyword evidence="11 13" id="KW-0501">Molybdenum cofactor biosynthesis</keyword>
<comment type="pathway">
    <text evidence="3 13">Cofactor biosynthesis; molybdopterin biosynthesis.</text>
</comment>
<dbReference type="NCBIfam" id="NF007960">
    <property type="entry name" value="PRK10680.1"/>
    <property type="match status" value="1"/>
</dbReference>